<feature type="transmembrane region" description="Helical" evidence="4">
    <location>
        <begin position="301"/>
        <end position="319"/>
    </location>
</feature>
<feature type="transmembrane region" description="Helical" evidence="4">
    <location>
        <begin position="171"/>
        <end position="190"/>
    </location>
</feature>
<evidence type="ECO:0000313" key="7">
    <source>
        <dbReference type="Proteomes" id="UP000316688"/>
    </source>
</evidence>
<dbReference type="SUPFAM" id="SSF103473">
    <property type="entry name" value="MFS general substrate transporter"/>
    <property type="match status" value="1"/>
</dbReference>
<evidence type="ECO:0000313" key="6">
    <source>
        <dbReference type="EMBL" id="TVO65595.1"/>
    </source>
</evidence>
<sequence>MISAVRGLGAHRYLLLFGFLMVFLSGQGQTFLISLYGGELRATFDLSNAEFGGLYSLATLMSGLLVISVGRGVDRLPLPVFTAGVILGAAAGGLLLALAPMAWLLVPAFLLLRLCGQGLMVHVAQTTVGRRIETGRGTAISMVTVGFPTAEAVMPMVVVALIAAFGWRGSWLLLALFLVIVALPLALTLLRMERRSIQSSRDRGSGDALSGEEESFGAAPERRDWTRAEVLRDSRFYRILPALLAPPILITALFFHQVPIAEAKGWSLELVSTAFTAFASTHVLSLLLSGPLVDRIGAQRLLGFYLLPLLFALAVVGFVPGGWAAPLYLGLAGLCIGTAGTLMGALWPELYGLRHLGGIRAMAHGAMVLGTAAGPVLIGFLLDIGMNVPTLALIMMAYLSIAILLVRPVAVAANPPARSVPR</sequence>
<keyword evidence="1 4" id="KW-0812">Transmembrane</keyword>
<organism evidence="6 7">
    <name type="scientific">Spiribacter aquaticus</name>
    <dbReference type="NCBI Taxonomy" id="1935996"/>
    <lineage>
        <taxon>Bacteria</taxon>
        <taxon>Pseudomonadati</taxon>
        <taxon>Pseudomonadota</taxon>
        <taxon>Gammaproteobacteria</taxon>
        <taxon>Chromatiales</taxon>
        <taxon>Ectothiorhodospiraceae</taxon>
        <taxon>Spiribacter</taxon>
    </lineage>
</organism>
<comment type="caution">
    <text evidence="6">The sequence shown here is derived from an EMBL/GenBank/DDBJ whole genome shotgun (WGS) entry which is preliminary data.</text>
</comment>
<keyword evidence="7" id="KW-1185">Reference proteome</keyword>
<proteinExistence type="predicted"/>
<dbReference type="EMBL" id="VMKP01000002">
    <property type="protein sequence ID" value="TVO65595.1"/>
    <property type="molecule type" value="Genomic_DNA"/>
</dbReference>
<protein>
    <submittedName>
        <fullName evidence="6">MFS transporter</fullName>
    </submittedName>
</protein>
<feature type="transmembrane region" description="Helical" evidence="4">
    <location>
        <begin position="236"/>
        <end position="258"/>
    </location>
</feature>
<reference evidence="6 7" key="1">
    <citation type="submission" date="2019-07" db="EMBL/GenBank/DDBJ databases">
        <title>Reclasification of Spiribacter aquaticus.</title>
        <authorList>
            <person name="Leon M.J."/>
            <person name="Sanchez-Porro C."/>
            <person name="Ventosa A."/>
        </authorList>
    </citation>
    <scope>NUCLEOTIDE SEQUENCE [LARGE SCALE GENOMIC DNA]</scope>
    <source>
        <strain evidence="6 7">SP30</strain>
    </source>
</reference>
<name>A0A557RKD4_9GAMM</name>
<feature type="transmembrane region" description="Helical" evidence="4">
    <location>
        <begin position="76"/>
        <end position="98"/>
    </location>
</feature>
<dbReference type="AlphaFoldDB" id="A0A557RKD4"/>
<evidence type="ECO:0000256" key="1">
    <source>
        <dbReference type="ARBA" id="ARBA00022692"/>
    </source>
</evidence>
<dbReference type="RefSeq" id="WP_144347809.1">
    <property type="nucleotide sequence ID" value="NZ_VMKP01000002.1"/>
</dbReference>
<evidence type="ECO:0000256" key="4">
    <source>
        <dbReference type="SAM" id="Phobius"/>
    </source>
</evidence>
<evidence type="ECO:0000256" key="3">
    <source>
        <dbReference type="ARBA" id="ARBA00023136"/>
    </source>
</evidence>
<feature type="transmembrane region" description="Helical" evidence="4">
    <location>
        <begin position="325"/>
        <end position="347"/>
    </location>
</feature>
<dbReference type="InterPro" id="IPR036259">
    <property type="entry name" value="MFS_trans_sf"/>
</dbReference>
<dbReference type="PANTHER" id="PTHR11360:SF308">
    <property type="entry name" value="BLL3089 PROTEIN"/>
    <property type="match status" value="1"/>
</dbReference>
<feature type="transmembrane region" description="Helical" evidence="4">
    <location>
        <begin position="359"/>
        <end position="382"/>
    </location>
</feature>
<dbReference type="PANTHER" id="PTHR11360">
    <property type="entry name" value="MONOCARBOXYLATE TRANSPORTER"/>
    <property type="match status" value="1"/>
</dbReference>
<dbReference type="InterPro" id="IPR050327">
    <property type="entry name" value="Proton-linked_MCT"/>
</dbReference>
<gene>
    <name evidence="6" type="ORF">FPL11_05895</name>
</gene>
<dbReference type="InterPro" id="IPR020846">
    <property type="entry name" value="MFS_dom"/>
</dbReference>
<dbReference type="Gene3D" id="1.20.1250.20">
    <property type="entry name" value="MFS general substrate transporter like domains"/>
    <property type="match status" value="2"/>
</dbReference>
<feature type="transmembrane region" description="Helical" evidence="4">
    <location>
        <begin position="104"/>
        <end position="124"/>
    </location>
</feature>
<evidence type="ECO:0000256" key="2">
    <source>
        <dbReference type="ARBA" id="ARBA00022989"/>
    </source>
</evidence>
<keyword evidence="2 4" id="KW-1133">Transmembrane helix</keyword>
<dbReference type="Proteomes" id="UP000316688">
    <property type="component" value="Unassembled WGS sequence"/>
</dbReference>
<feature type="transmembrane region" description="Helical" evidence="4">
    <location>
        <begin position="145"/>
        <end position="165"/>
    </location>
</feature>
<feature type="domain" description="Major facilitator superfamily (MFS) profile" evidence="5">
    <location>
        <begin position="14"/>
        <end position="414"/>
    </location>
</feature>
<dbReference type="PROSITE" id="PS50850">
    <property type="entry name" value="MFS"/>
    <property type="match status" value="1"/>
</dbReference>
<accession>A0A557RKD4</accession>
<keyword evidence="3 4" id="KW-0472">Membrane</keyword>
<feature type="transmembrane region" description="Helical" evidence="4">
    <location>
        <begin position="270"/>
        <end position="289"/>
    </location>
</feature>
<feature type="transmembrane region" description="Helical" evidence="4">
    <location>
        <begin position="388"/>
        <end position="413"/>
    </location>
</feature>
<dbReference type="GO" id="GO:0022857">
    <property type="term" value="F:transmembrane transporter activity"/>
    <property type="evidence" value="ECO:0007669"/>
    <property type="project" value="InterPro"/>
</dbReference>
<dbReference type="InterPro" id="IPR011701">
    <property type="entry name" value="MFS"/>
</dbReference>
<feature type="transmembrane region" description="Helical" evidence="4">
    <location>
        <begin position="52"/>
        <end position="69"/>
    </location>
</feature>
<dbReference type="Pfam" id="PF07690">
    <property type="entry name" value="MFS_1"/>
    <property type="match status" value="1"/>
</dbReference>
<evidence type="ECO:0000259" key="5">
    <source>
        <dbReference type="PROSITE" id="PS50850"/>
    </source>
</evidence>